<dbReference type="EMBL" id="JAODAN010000012">
    <property type="protein sequence ID" value="KAK1921029.1"/>
    <property type="molecule type" value="Genomic_DNA"/>
</dbReference>
<dbReference type="SUPFAM" id="SSF103473">
    <property type="entry name" value="MFS general substrate transporter"/>
    <property type="match status" value="1"/>
</dbReference>
<organism evidence="10 11">
    <name type="scientific">Papiliotrema laurentii</name>
    <name type="common">Cryptococcus laurentii</name>
    <dbReference type="NCBI Taxonomy" id="5418"/>
    <lineage>
        <taxon>Eukaryota</taxon>
        <taxon>Fungi</taxon>
        <taxon>Dikarya</taxon>
        <taxon>Basidiomycota</taxon>
        <taxon>Agaricomycotina</taxon>
        <taxon>Tremellomycetes</taxon>
        <taxon>Tremellales</taxon>
        <taxon>Rhynchogastremaceae</taxon>
        <taxon>Papiliotrema</taxon>
    </lineage>
</organism>
<comment type="subcellular location">
    <subcellularLocation>
        <location evidence="1">Endomembrane system</location>
        <topology evidence="1">Multi-pass membrane protein</topology>
    </subcellularLocation>
</comment>
<comment type="similarity">
    <text evidence="2">Belongs to the major facilitator superfamily.</text>
</comment>
<sequence length="639" mass="70267">MPLPNPFKRQEASPAYAPDTPFSVDNSSTSSELYPDEKIAKEIEDQGDNTTAFGDKSPGVRRIEAIARCFTSWHKYVLFFTIFLIAYAYGLDLTLRYLYQNIALSSFGTSAQISTVAVVRSIVAAAAQPAFAKISDYFGRLSILFIAIVFWLIGSILNAAAKDLDVFLGGAVLYQFGYTGIQLLVEVVIGDTTSLRNRLFFSYIPAMPFLLNAWVSGYIFEAVMETTTWRWGVGMWIIIFPVCCLPLFGSLFHAEVRAKRKGYLDGIPSPFKSLGNLALWKDFFWQIDVIGLVLLCGAFITVLLPFTLAGGAESIWKTARVIAPLVVGLVVLFPAFILWEMKFARHPAIPFRVLKDRQIIAGITIACLLNTAWYCQGDYLFYTLQVSFDQDNRRTAWIQNIYSFVSVIIGLSLGLIVRHVRRLKWFVVGGTAIFVLAFGILYRYRSATHGGLTGFVAGEVLLGIGGGMFPYPTQALVQSAVQHERLAVITSLYLASYSIGSALGNTIAAGIWINHLPGQISKQFDAFGIDNATLATEAFASPLTFIVEYPTGTPAREALRYAYSHVQRLLCIAGLSISILIFLVSLTLKNPYLGDKQTSEDAEGVVVPARGAAMRRSQSEGVALEETGAEDSAKAREDA</sequence>
<feature type="transmembrane region" description="Helical" evidence="9">
    <location>
        <begin position="167"/>
        <end position="188"/>
    </location>
</feature>
<name>A0AAD9FLR7_PAPLA</name>
<dbReference type="FunFam" id="1.20.1250.20:FF:000197">
    <property type="entry name" value="Siderophore iron transporter 1"/>
    <property type="match status" value="1"/>
</dbReference>
<evidence type="ECO:0000256" key="4">
    <source>
        <dbReference type="ARBA" id="ARBA00022692"/>
    </source>
</evidence>
<feature type="transmembrane region" description="Helical" evidence="9">
    <location>
        <begin position="450"/>
        <end position="471"/>
    </location>
</feature>
<accession>A0AAD9FLR7</accession>
<dbReference type="Proteomes" id="UP001182556">
    <property type="component" value="Unassembled WGS sequence"/>
</dbReference>
<feature type="transmembrane region" description="Helical" evidence="9">
    <location>
        <begin position="200"/>
        <end position="220"/>
    </location>
</feature>
<dbReference type="AlphaFoldDB" id="A0AAD9FLR7"/>
<feature type="transmembrane region" description="Helical" evidence="9">
    <location>
        <begin position="566"/>
        <end position="588"/>
    </location>
</feature>
<evidence type="ECO:0000256" key="1">
    <source>
        <dbReference type="ARBA" id="ARBA00004127"/>
    </source>
</evidence>
<feature type="transmembrane region" description="Helical" evidence="9">
    <location>
        <begin position="143"/>
        <end position="161"/>
    </location>
</feature>
<keyword evidence="4 9" id="KW-0812">Transmembrane</keyword>
<feature type="transmembrane region" description="Helical" evidence="9">
    <location>
        <begin position="76"/>
        <end position="99"/>
    </location>
</feature>
<feature type="transmembrane region" description="Helical" evidence="9">
    <location>
        <begin position="492"/>
        <end position="513"/>
    </location>
</feature>
<proteinExistence type="inferred from homology"/>
<evidence type="ECO:0000313" key="10">
    <source>
        <dbReference type="EMBL" id="KAK1921029.1"/>
    </source>
</evidence>
<dbReference type="InterPro" id="IPR011701">
    <property type="entry name" value="MFS"/>
</dbReference>
<feature type="transmembrane region" description="Helical" evidence="9">
    <location>
        <begin position="396"/>
        <end position="416"/>
    </location>
</feature>
<feature type="compositionally biased region" description="Polar residues" evidence="8">
    <location>
        <begin position="23"/>
        <end position="32"/>
    </location>
</feature>
<gene>
    <name evidence="10" type="ORF">DB88DRAFT_119909</name>
</gene>
<evidence type="ECO:0000313" key="11">
    <source>
        <dbReference type="Proteomes" id="UP001182556"/>
    </source>
</evidence>
<keyword evidence="11" id="KW-1185">Reference proteome</keyword>
<evidence type="ECO:0000256" key="3">
    <source>
        <dbReference type="ARBA" id="ARBA00022448"/>
    </source>
</evidence>
<feature type="transmembrane region" description="Helical" evidence="9">
    <location>
        <begin position="321"/>
        <end position="339"/>
    </location>
</feature>
<dbReference type="GO" id="GO:0006811">
    <property type="term" value="P:monoatomic ion transport"/>
    <property type="evidence" value="ECO:0007669"/>
    <property type="project" value="UniProtKB-KW"/>
</dbReference>
<dbReference type="Pfam" id="PF07690">
    <property type="entry name" value="MFS_1"/>
    <property type="match status" value="1"/>
</dbReference>
<feature type="transmembrane region" description="Helical" evidence="9">
    <location>
        <begin position="232"/>
        <end position="252"/>
    </location>
</feature>
<evidence type="ECO:0000256" key="5">
    <source>
        <dbReference type="ARBA" id="ARBA00022989"/>
    </source>
</evidence>
<feature type="transmembrane region" description="Helical" evidence="9">
    <location>
        <begin position="359"/>
        <end position="376"/>
    </location>
</feature>
<reference evidence="10" key="1">
    <citation type="submission" date="2023-02" db="EMBL/GenBank/DDBJ databases">
        <title>Identification and recombinant expression of a fungal hydrolase from Papiliotrema laurentii that hydrolyzes apple cutin and clears colloidal polyester polyurethane.</title>
        <authorList>
            <consortium name="DOE Joint Genome Institute"/>
            <person name="Roman V.A."/>
            <person name="Bojanowski C."/>
            <person name="Crable B.R."/>
            <person name="Wagner D.N."/>
            <person name="Hung C.S."/>
            <person name="Nadeau L.J."/>
            <person name="Schratz L."/>
            <person name="Haridas S."/>
            <person name="Pangilinan J."/>
            <person name="Lipzen A."/>
            <person name="Na H."/>
            <person name="Yan M."/>
            <person name="Ng V."/>
            <person name="Grigoriev I.V."/>
            <person name="Spatafora J.W."/>
            <person name="Barlow D."/>
            <person name="Biffinger J."/>
            <person name="Kelley-Loughnane N."/>
            <person name="Varaljay V.A."/>
            <person name="Crookes-Goodson W.J."/>
        </authorList>
    </citation>
    <scope>NUCLEOTIDE SEQUENCE</scope>
    <source>
        <strain evidence="10">5307AH</strain>
    </source>
</reference>
<dbReference type="InterPro" id="IPR036259">
    <property type="entry name" value="MFS_trans_sf"/>
</dbReference>
<keyword evidence="7 9" id="KW-0472">Membrane</keyword>
<feature type="transmembrane region" description="Helical" evidence="9">
    <location>
        <begin position="423"/>
        <end position="444"/>
    </location>
</feature>
<feature type="region of interest" description="Disordered" evidence="8">
    <location>
        <begin position="1"/>
        <end position="40"/>
    </location>
</feature>
<keyword evidence="3" id="KW-0813">Transport</keyword>
<dbReference type="Gene3D" id="1.20.1250.20">
    <property type="entry name" value="MFS general substrate transporter like domains"/>
    <property type="match status" value="2"/>
</dbReference>
<dbReference type="GO" id="GO:0005886">
    <property type="term" value="C:plasma membrane"/>
    <property type="evidence" value="ECO:0007669"/>
    <property type="project" value="TreeGrafter"/>
</dbReference>
<dbReference type="PANTHER" id="PTHR23501:SF92">
    <property type="entry name" value="GLUTATHIONE EXCHANGER 1-RELATED"/>
    <property type="match status" value="1"/>
</dbReference>
<evidence type="ECO:0000256" key="9">
    <source>
        <dbReference type="SAM" id="Phobius"/>
    </source>
</evidence>
<evidence type="ECO:0000256" key="2">
    <source>
        <dbReference type="ARBA" id="ARBA00008335"/>
    </source>
</evidence>
<keyword evidence="6" id="KW-0406">Ion transport</keyword>
<keyword evidence="5 9" id="KW-1133">Transmembrane helix</keyword>
<dbReference type="GO" id="GO:0022857">
    <property type="term" value="F:transmembrane transporter activity"/>
    <property type="evidence" value="ECO:0007669"/>
    <property type="project" value="InterPro"/>
</dbReference>
<dbReference type="PANTHER" id="PTHR23501">
    <property type="entry name" value="MAJOR FACILITATOR SUPERFAMILY"/>
    <property type="match status" value="1"/>
</dbReference>
<feature type="region of interest" description="Disordered" evidence="8">
    <location>
        <begin position="615"/>
        <end position="639"/>
    </location>
</feature>
<protein>
    <submittedName>
        <fullName evidence="10">Siderochrome-iron uptake transporter</fullName>
    </submittedName>
</protein>
<feature type="transmembrane region" description="Helical" evidence="9">
    <location>
        <begin position="289"/>
        <end position="309"/>
    </location>
</feature>
<evidence type="ECO:0000256" key="8">
    <source>
        <dbReference type="SAM" id="MobiDB-lite"/>
    </source>
</evidence>
<evidence type="ECO:0000256" key="6">
    <source>
        <dbReference type="ARBA" id="ARBA00023065"/>
    </source>
</evidence>
<feature type="transmembrane region" description="Helical" evidence="9">
    <location>
        <begin position="111"/>
        <end position="131"/>
    </location>
</feature>
<evidence type="ECO:0000256" key="7">
    <source>
        <dbReference type="ARBA" id="ARBA00023136"/>
    </source>
</evidence>
<comment type="caution">
    <text evidence="10">The sequence shown here is derived from an EMBL/GenBank/DDBJ whole genome shotgun (WGS) entry which is preliminary data.</text>
</comment>
<dbReference type="GO" id="GO:0012505">
    <property type="term" value="C:endomembrane system"/>
    <property type="evidence" value="ECO:0007669"/>
    <property type="project" value="UniProtKB-SubCell"/>
</dbReference>